<evidence type="ECO:0000313" key="2">
    <source>
        <dbReference type="EMBL" id="HJA98285.1"/>
    </source>
</evidence>
<dbReference type="InterPro" id="IPR032333">
    <property type="entry name" value="DUF4857"/>
</dbReference>
<evidence type="ECO:0000313" key="3">
    <source>
        <dbReference type="Proteomes" id="UP000824259"/>
    </source>
</evidence>
<organism evidence="2 3">
    <name type="scientific">Candidatus Alistipes avicola</name>
    <dbReference type="NCBI Taxonomy" id="2838432"/>
    <lineage>
        <taxon>Bacteria</taxon>
        <taxon>Pseudomonadati</taxon>
        <taxon>Bacteroidota</taxon>
        <taxon>Bacteroidia</taxon>
        <taxon>Bacteroidales</taxon>
        <taxon>Rikenellaceae</taxon>
        <taxon>Alistipes</taxon>
    </lineage>
</organism>
<feature type="transmembrane region" description="Helical" evidence="1">
    <location>
        <begin position="355"/>
        <end position="373"/>
    </location>
</feature>
<feature type="transmembrane region" description="Helical" evidence="1">
    <location>
        <begin position="382"/>
        <end position="401"/>
    </location>
</feature>
<name>A0A9D2IBP6_9BACT</name>
<sequence>MIKTIKGAILLVAMLLMAWLLPWFYTFLTASPSWSPFTLYSCVVHSFASVGYDEEGNFEGRDRLGNTYTENQFDSILPMFYYRQLASRGAFPTRIEGEPITVQEAERSGFIFRNSPSDINRPGTGLYQLLESVPARVDFEAPTDVFRITDTGIEFVDMESNTVNRAKSEAFTRRMLDRGFRFPARVVAGNASTRKSYDNGYFLVDADGALFHMKQMLGRPFVRRTEIPASLGIRHFFVTEFPDQRLFGFLTDRQNRLYALEAEDYSLHEIPVGEFDPTQDGIMIIGDKFYWTVTVQNAESERLVAVNARDYSKADEYRPDTTIEAWERRAEYLFPFTLSFTSPLDGFVKPRLAGFSWQALGLGALLALAYALLHRRTIRCRIPALCGILLFGLFLFIPLVAMEKR</sequence>
<proteinExistence type="predicted"/>
<dbReference type="Proteomes" id="UP000824259">
    <property type="component" value="Unassembled WGS sequence"/>
</dbReference>
<keyword evidence="1" id="KW-0472">Membrane</keyword>
<evidence type="ECO:0000256" key="1">
    <source>
        <dbReference type="SAM" id="Phobius"/>
    </source>
</evidence>
<reference evidence="2" key="2">
    <citation type="submission" date="2021-04" db="EMBL/GenBank/DDBJ databases">
        <authorList>
            <person name="Gilroy R."/>
        </authorList>
    </citation>
    <scope>NUCLEOTIDE SEQUENCE</scope>
    <source>
        <strain evidence="2">CHK169-11906</strain>
    </source>
</reference>
<dbReference type="AlphaFoldDB" id="A0A9D2IBP6"/>
<dbReference type="Pfam" id="PF16149">
    <property type="entry name" value="DUF4857"/>
    <property type="match status" value="1"/>
</dbReference>
<dbReference type="EMBL" id="DWYR01000006">
    <property type="protein sequence ID" value="HJA98285.1"/>
    <property type="molecule type" value="Genomic_DNA"/>
</dbReference>
<feature type="transmembrane region" description="Helical" evidence="1">
    <location>
        <begin position="7"/>
        <end position="25"/>
    </location>
</feature>
<protein>
    <submittedName>
        <fullName evidence="2">DUF4857 domain-containing protein</fullName>
    </submittedName>
</protein>
<reference evidence="2" key="1">
    <citation type="journal article" date="2021" name="PeerJ">
        <title>Extensive microbial diversity within the chicken gut microbiome revealed by metagenomics and culture.</title>
        <authorList>
            <person name="Gilroy R."/>
            <person name="Ravi A."/>
            <person name="Getino M."/>
            <person name="Pursley I."/>
            <person name="Horton D.L."/>
            <person name="Alikhan N.F."/>
            <person name="Baker D."/>
            <person name="Gharbi K."/>
            <person name="Hall N."/>
            <person name="Watson M."/>
            <person name="Adriaenssens E.M."/>
            <person name="Foster-Nyarko E."/>
            <person name="Jarju S."/>
            <person name="Secka A."/>
            <person name="Antonio M."/>
            <person name="Oren A."/>
            <person name="Chaudhuri R.R."/>
            <person name="La Ragione R."/>
            <person name="Hildebrand F."/>
            <person name="Pallen M.J."/>
        </authorList>
    </citation>
    <scope>NUCLEOTIDE SEQUENCE</scope>
    <source>
        <strain evidence="2">CHK169-11906</strain>
    </source>
</reference>
<comment type="caution">
    <text evidence="2">The sequence shown here is derived from an EMBL/GenBank/DDBJ whole genome shotgun (WGS) entry which is preliminary data.</text>
</comment>
<keyword evidence="1" id="KW-0812">Transmembrane</keyword>
<keyword evidence="1" id="KW-1133">Transmembrane helix</keyword>
<gene>
    <name evidence="2" type="ORF">H9779_01625</name>
</gene>
<accession>A0A9D2IBP6</accession>